<dbReference type="RefSeq" id="WP_377459786.1">
    <property type="nucleotide sequence ID" value="NZ_JBHLUB010000031.1"/>
</dbReference>
<feature type="transmembrane region" description="Helical" evidence="1">
    <location>
        <begin position="39"/>
        <end position="56"/>
    </location>
</feature>
<proteinExistence type="predicted"/>
<dbReference type="Proteomes" id="UP001589862">
    <property type="component" value="Unassembled WGS sequence"/>
</dbReference>
<name>A0ABV6PCH2_9MICC</name>
<reference evidence="2 3" key="1">
    <citation type="submission" date="2024-09" db="EMBL/GenBank/DDBJ databases">
        <authorList>
            <person name="Sun Q."/>
            <person name="Mori K."/>
        </authorList>
    </citation>
    <scope>NUCLEOTIDE SEQUENCE [LARGE SCALE GENOMIC DNA]</scope>
    <source>
        <strain evidence="2 3">NCAIM B.02604</strain>
    </source>
</reference>
<keyword evidence="1" id="KW-0472">Membrane</keyword>
<keyword evidence="1" id="KW-0812">Transmembrane</keyword>
<evidence type="ECO:0000256" key="1">
    <source>
        <dbReference type="SAM" id="Phobius"/>
    </source>
</evidence>
<organism evidence="2 3">
    <name type="scientific">Micrococcoides hystricis</name>
    <dbReference type="NCBI Taxonomy" id="1572761"/>
    <lineage>
        <taxon>Bacteria</taxon>
        <taxon>Bacillati</taxon>
        <taxon>Actinomycetota</taxon>
        <taxon>Actinomycetes</taxon>
        <taxon>Micrococcales</taxon>
        <taxon>Micrococcaceae</taxon>
        <taxon>Micrococcoides</taxon>
    </lineage>
</organism>
<evidence type="ECO:0000313" key="3">
    <source>
        <dbReference type="Proteomes" id="UP001589862"/>
    </source>
</evidence>
<keyword evidence="1" id="KW-1133">Transmembrane helix</keyword>
<sequence length="176" mass="19078">MKNFRNTALILGGLLLALGAFIFVVSFVLPLFFGAVIEIQWVASGVIFAGFLIGLFKIRQRGWSQEGSLLLILIVLVGTIFDIPGNPIFNAPYEALFLEPGQRLQGSAMVETIGGETHVSGSATVVDAEGRYVSSPNGFLMAFYRALIYFVFYAVLLTLSGLLPNRRQKATAEANA</sequence>
<feature type="transmembrane region" description="Helical" evidence="1">
    <location>
        <begin position="142"/>
        <end position="163"/>
    </location>
</feature>
<comment type="caution">
    <text evidence="2">The sequence shown here is derived from an EMBL/GenBank/DDBJ whole genome shotgun (WGS) entry which is preliminary data.</text>
</comment>
<feature type="transmembrane region" description="Helical" evidence="1">
    <location>
        <begin position="68"/>
        <end position="89"/>
    </location>
</feature>
<evidence type="ECO:0000313" key="2">
    <source>
        <dbReference type="EMBL" id="MFC0582543.1"/>
    </source>
</evidence>
<feature type="transmembrane region" description="Helical" evidence="1">
    <location>
        <begin position="7"/>
        <end position="33"/>
    </location>
</feature>
<keyword evidence="3" id="KW-1185">Reference proteome</keyword>
<protein>
    <submittedName>
        <fullName evidence="2">Uncharacterized protein</fullName>
    </submittedName>
</protein>
<accession>A0ABV6PCH2</accession>
<gene>
    <name evidence="2" type="ORF">ACFFFR_09160</name>
</gene>
<dbReference type="EMBL" id="JBHLUB010000031">
    <property type="protein sequence ID" value="MFC0582543.1"/>
    <property type="molecule type" value="Genomic_DNA"/>
</dbReference>